<dbReference type="KEGG" id="aft:BBF96_01920"/>
<keyword evidence="3" id="KW-1185">Reference proteome</keyword>
<protein>
    <submittedName>
        <fullName evidence="2">Uncharacterized protein</fullName>
    </submittedName>
</protein>
<feature type="transmembrane region" description="Helical" evidence="1">
    <location>
        <begin position="12"/>
        <end position="33"/>
    </location>
</feature>
<sequence length="118" mass="13970">MRKIRRKFTWRLLLKSFIISILIIAGMVIWGWKLGLEDYYLLSVVVYISMIIGLTIVLTIIQTLTPNYFVGQFFGLVLAIVFIIVWLIAYIICFKIFGINIFEIYFDLNRMKFIIKPH</sequence>
<dbReference type="AlphaFoldDB" id="A0A3S9SVG9"/>
<dbReference type="RefSeq" id="WP_127015593.1">
    <property type="nucleotide sequence ID" value="NZ_CP016379.1"/>
</dbReference>
<gene>
    <name evidence="2" type="ORF">BBF96_01920</name>
</gene>
<dbReference type="EMBL" id="CP016379">
    <property type="protein sequence ID" value="AZR72262.1"/>
    <property type="molecule type" value="Genomic_DNA"/>
</dbReference>
<evidence type="ECO:0000313" key="3">
    <source>
        <dbReference type="Proteomes" id="UP000267250"/>
    </source>
</evidence>
<keyword evidence="1" id="KW-1133">Transmembrane helix</keyword>
<accession>A0A3S9SVG9</accession>
<evidence type="ECO:0000313" key="2">
    <source>
        <dbReference type="EMBL" id="AZR72262.1"/>
    </source>
</evidence>
<feature type="transmembrane region" description="Helical" evidence="1">
    <location>
        <begin position="73"/>
        <end position="102"/>
    </location>
</feature>
<keyword evidence="1" id="KW-0472">Membrane</keyword>
<dbReference type="Proteomes" id="UP000267250">
    <property type="component" value="Chromosome"/>
</dbReference>
<feature type="transmembrane region" description="Helical" evidence="1">
    <location>
        <begin position="39"/>
        <end position="61"/>
    </location>
</feature>
<name>A0A3S9SVG9_9FIRM</name>
<reference evidence="2 3" key="1">
    <citation type="submission" date="2016-07" db="EMBL/GenBank/DDBJ databases">
        <title>Genome and transcriptome analysis of iron-reducing fermentative bacteria Anoxybacter fermentans.</title>
        <authorList>
            <person name="Zeng X."/>
            <person name="Shao Z."/>
        </authorList>
    </citation>
    <scope>NUCLEOTIDE SEQUENCE [LARGE SCALE GENOMIC DNA]</scope>
    <source>
        <strain evidence="2 3">DY22613</strain>
    </source>
</reference>
<keyword evidence="1" id="KW-0812">Transmembrane</keyword>
<evidence type="ECO:0000256" key="1">
    <source>
        <dbReference type="SAM" id="Phobius"/>
    </source>
</evidence>
<proteinExistence type="predicted"/>
<organism evidence="2 3">
    <name type="scientific">Anoxybacter fermentans</name>
    <dbReference type="NCBI Taxonomy" id="1323375"/>
    <lineage>
        <taxon>Bacteria</taxon>
        <taxon>Bacillati</taxon>
        <taxon>Bacillota</taxon>
        <taxon>Clostridia</taxon>
        <taxon>Halanaerobiales</taxon>
        <taxon>Anoxybacter</taxon>
    </lineage>
</organism>